<dbReference type="GO" id="GO:0005829">
    <property type="term" value="C:cytosol"/>
    <property type="evidence" value="ECO:0007669"/>
    <property type="project" value="TreeGrafter"/>
</dbReference>
<sequence>MVIPFLTLACFGITTSASRGEARTSAPALTQATTERIHMTQATRVLSTPPTNAPVSIASNQQRSALRVGSLELDLTNRTAKRGDRSFELRPREFRPLEYMARRHDQILTRTMLLQEVWHYKFVPETNLVDVHMGKLRRKVDGPNEVPMIRNIRGAGFVLAATDQAAIPQDRGQA</sequence>
<feature type="DNA-binding region" description="OmpR/PhoB-type" evidence="6">
    <location>
        <begin position="63"/>
        <end position="161"/>
    </location>
</feature>
<dbReference type="PANTHER" id="PTHR48111:SF76">
    <property type="entry name" value="TWO-COMPONENT RESPONSE REGULATOR"/>
    <property type="match status" value="1"/>
</dbReference>
<dbReference type="SUPFAM" id="SSF46894">
    <property type="entry name" value="C-terminal effector domain of the bipartite response regulators"/>
    <property type="match status" value="1"/>
</dbReference>
<dbReference type="SMART" id="SM00862">
    <property type="entry name" value="Trans_reg_C"/>
    <property type="match status" value="1"/>
</dbReference>
<name>A0A1M5JJL6_9BRAD</name>
<evidence type="ECO:0000256" key="3">
    <source>
        <dbReference type="ARBA" id="ARBA00023015"/>
    </source>
</evidence>
<evidence type="ECO:0000256" key="6">
    <source>
        <dbReference type="PROSITE-ProRule" id="PRU01091"/>
    </source>
</evidence>
<evidence type="ECO:0000256" key="5">
    <source>
        <dbReference type="ARBA" id="ARBA00023163"/>
    </source>
</evidence>
<evidence type="ECO:0000256" key="2">
    <source>
        <dbReference type="ARBA" id="ARBA00023012"/>
    </source>
</evidence>
<dbReference type="GO" id="GO:0032993">
    <property type="term" value="C:protein-DNA complex"/>
    <property type="evidence" value="ECO:0007669"/>
    <property type="project" value="TreeGrafter"/>
</dbReference>
<keyword evidence="5" id="KW-0804">Transcription</keyword>
<dbReference type="GO" id="GO:0000156">
    <property type="term" value="F:phosphorelay response regulator activity"/>
    <property type="evidence" value="ECO:0007669"/>
    <property type="project" value="TreeGrafter"/>
</dbReference>
<evidence type="ECO:0000313" key="8">
    <source>
        <dbReference type="EMBL" id="SHG40721.1"/>
    </source>
</evidence>
<evidence type="ECO:0000259" key="7">
    <source>
        <dbReference type="PROSITE" id="PS51755"/>
    </source>
</evidence>
<keyword evidence="2" id="KW-0902">Two-component regulatory system</keyword>
<organism evidence="8 9">
    <name type="scientific">Bradyrhizobium erythrophlei</name>
    <dbReference type="NCBI Taxonomy" id="1437360"/>
    <lineage>
        <taxon>Bacteria</taxon>
        <taxon>Pseudomonadati</taxon>
        <taxon>Pseudomonadota</taxon>
        <taxon>Alphaproteobacteria</taxon>
        <taxon>Hyphomicrobiales</taxon>
        <taxon>Nitrobacteraceae</taxon>
        <taxon>Bradyrhizobium</taxon>
    </lineage>
</organism>
<dbReference type="AlphaFoldDB" id="A0A1M5JJL6"/>
<keyword evidence="3" id="KW-0805">Transcription regulation</keyword>
<dbReference type="Pfam" id="PF00486">
    <property type="entry name" value="Trans_reg_C"/>
    <property type="match status" value="1"/>
</dbReference>
<gene>
    <name evidence="8" type="ORF">SAMN05444169_2282</name>
</gene>
<evidence type="ECO:0000256" key="1">
    <source>
        <dbReference type="ARBA" id="ARBA00022553"/>
    </source>
</evidence>
<dbReference type="EMBL" id="LT670818">
    <property type="protein sequence ID" value="SHG40721.1"/>
    <property type="molecule type" value="Genomic_DNA"/>
</dbReference>
<keyword evidence="1" id="KW-0597">Phosphoprotein</keyword>
<dbReference type="Proteomes" id="UP000190675">
    <property type="component" value="Chromosome I"/>
</dbReference>
<reference evidence="8 9" key="1">
    <citation type="submission" date="2016-11" db="EMBL/GenBank/DDBJ databases">
        <authorList>
            <person name="Jaros S."/>
            <person name="Januszkiewicz K."/>
            <person name="Wedrychowicz H."/>
        </authorList>
    </citation>
    <scope>NUCLEOTIDE SEQUENCE [LARGE SCALE GENOMIC DNA]</scope>
    <source>
        <strain evidence="8 9">GAS242</strain>
    </source>
</reference>
<dbReference type="InterPro" id="IPR036388">
    <property type="entry name" value="WH-like_DNA-bd_sf"/>
</dbReference>
<dbReference type="GO" id="GO:0006355">
    <property type="term" value="P:regulation of DNA-templated transcription"/>
    <property type="evidence" value="ECO:0007669"/>
    <property type="project" value="InterPro"/>
</dbReference>
<evidence type="ECO:0000313" key="9">
    <source>
        <dbReference type="Proteomes" id="UP000190675"/>
    </source>
</evidence>
<protein>
    <submittedName>
        <fullName evidence="8">Transcriptional regulatory protein, C terminal</fullName>
    </submittedName>
</protein>
<dbReference type="InterPro" id="IPR016032">
    <property type="entry name" value="Sig_transdc_resp-reg_C-effctor"/>
</dbReference>
<evidence type="ECO:0000256" key="4">
    <source>
        <dbReference type="ARBA" id="ARBA00023125"/>
    </source>
</evidence>
<dbReference type="InterPro" id="IPR001867">
    <property type="entry name" value="OmpR/PhoB-type_DNA-bd"/>
</dbReference>
<dbReference type="PROSITE" id="PS51755">
    <property type="entry name" value="OMPR_PHOB"/>
    <property type="match status" value="1"/>
</dbReference>
<dbReference type="CDD" id="cd00383">
    <property type="entry name" value="trans_reg_C"/>
    <property type="match status" value="1"/>
</dbReference>
<dbReference type="InterPro" id="IPR039420">
    <property type="entry name" value="WalR-like"/>
</dbReference>
<dbReference type="FunFam" id="1.10.10.10:FF:000005">
    <property type="entry name" value="Two-component system response regulator"/>
    <property type="match status" value="1"/>
</dbReference>
<accession>A0A1M5JJL6</accession>
<feature type="domain" description="OmpR/PhoB-type" evidence="7">
    <location>
        <begin position="63"/>
        <end position="161"/>
    </location>
</feature>
<dbReference type="GO" id="GO:0000976">
    <property type="term" value="F:transcription cis-regulatory region binding"/>
    <property type="evidence" value="ECO:0007669"/>
    <property type="project" value="TreeGrafter"/>
</dbReference>
<proteinExistence type="predicted"/>
<dbReference type="Gene3D" id="1.10.10.10">
    <property type="entry name" value="Winged helix-like DNA-binding domain superfamily/Winged helix DNA-binding domain"/>
    <property type="match status" value="1"/>
</dbReference>
<keyword evidence="4 6" id="KW-0238">DNA-binding</keyword>
<dbReference type="PANTHER" id="PTHR48111">
    <property type="entry name" value="REGULATOR OF RPOS"/>
    <property type="match status" value="1"/>
</dbReference>